<dbReference type="AlphaFoldDB" id="X6MDG3"/>
<gene>
    <name evidence="1" type="ORF">RFI_25919</name>
</gene>
<comment type="caution">
    <text evidence="1">The sequence shown here is derived from an EMBL/GenBank/DDBJ whole genome shotgun (WGS) entry which is preliminary data.</text>
</comment>
<evidence type="ECO:0000313" key="1">
    <source>
        <dbReference type="EMBL" id="ETO11457.1"/>
    </source>
</evidence>
<dbReference type="EMBL" id="ASPP01022450">
    <property type="protein sequence ID" value="ETO11457.1"/>
    <property type="molecule type" value="Genomic_DNA"/>
</dbReference>
<keyword evidence="2" id="KW-1185">Reference proteome</keyword>
<dbReference type="Proteomes" id="UP000023152">
    <property type="component" value="Unassembled WGS sequence"/>
</dbReference>
<protein>
    <submittedName>
        <fullName evidence="1">Uncharacterized protein</fullName>
    </submittedName>
</protein>
<evidence type="ECO:0000313" key="2">
    <source>
        <dbReference type="Proteomes" id="UP000023152"/>
    </source>
</evidence>
<proteinExistence type="predicted"/>
<sequence length="188" mass="22025">MTTPCKFEYATNLWHCLNSTSLLKVEKKKIEEIFFVPEFLLMSLFKAKLHDGTKIHTITLTELTMENLINEVFEATQPTFTQNVLMVITDGEFGVNGDTLITQVTTNKKISKMFKMHLSIISDTLDFYKTFWWNWLELNVEAVLAEQMMKQNGQRIDCYFFFSIKKLTKKRLLQTINELPIISKDFLC</sequence>
<organism evidence="1 2">
    <name type="scientific">Reticulomyxa filosa</name>
    <dbReference type="NCBI Taxonomy" id="46433"/>
    <lineage>
        <taxon>Eukaryota</taxon>
        <taxon>Sar</taxon>
        <taxon>Rhizaria</taxon>
        <taxon>Retaria</taxon>
        <taxon>Foraminifera</taxon>
        <taxon>Monothalamids</taxon>
        <taxon>Reticulomyxidae</taxon>
        <taxon>Reticulomyxa</taxon>
    </lineage>
</organism>
<reference evidence="1 2" key="1">
    <citation type="journal article" date="2013" name="Curr. Biol.">
        <title>The Genome of the Foraminiferan Reticulomyxa filosa.</title>
        <authorList>
            <person name="Glockner G."/>
            <person name="Hulsmann N."/>
            <person name="Schleicher M."/>
            <person name="Noegel A.A."/>
            <person name="Eichinger L."/>
            <person name="Gallinger C."/>
            <person name="Pawlowski J."/>
            <person name="Sierra R."/>
            <person name="Euteneuer U."/>
            <person name="Pillet L."/>
            <person name="Moustafa A."/>
            <person name="Platzer M."/>
            <person name="Groth M."/>
            <person name="Szafranski K."/>
            <person name="Schliwa M."/>
        </authorList>
    </citation>
    <scope>NUCLEOTIDE SEQUENCE [LARGE SCALE GENOMIC DNA]</scope>
</reference>
<accession>X6MDG3</accession>
<name>X6MDG3_RETFI</name>